<feature type="compositionally biased region" description="Basic residues" evidence="1">
    <location>
        <begin position="316"/>
        <end position="326"/>
    </location>
</feature>
<accession>A0ABN9XNQ6</accession>
<keyword evidence="2" id="KW-0812">Transmembrane</keyword>
<feature type="non-terminal residue" evidence="3">
    <location>
        <position position="1"/>
    </location>
</feature>
<comment type="caution">
    <text evidence="3">The sequence shown here is derived from an EMBL/GenBank/DDBJ whole genome shotgun (WGS) entry which is preliminary data.</text>
</comment>
<feature type="compositionally biased region" description="Low complexity" evidence="1">
    <location>
        <begin position="155"/>
        <end position="171"/>
    </location>
</feature>
<organism evidence="3 4">
    <name type="scientific">Prorocentrum cordatum</name>
    <dbReference type="NCBI Taxonomy" id="2364126"/>
    <lineage>
        <taxon>Eukaryota</taxon>
        <taxon>Sar</taxon>
        <taxon>Alveolata</taxon>
        <taxon>Dinophyceae</taxon>
        <taxon>Prorocentrales</taxon>
        <taxon>Prorocentraceae</taxon>
        <taxon>Prorocentrum</taxon>
    </lineage>
</organism>
<keyword evidence="2" id="KW-0472">Membrane</keyword>
<evidence type="ECO:0008006" key="5">
    <source>
        <dbReference type="Google" id="ProtNLM"/>
    </source>
</evidence>
<evidence type="ECO:0000256" key="2">
    <source>
        <dbReference type="SAM" id="Phobius"/>
    </source>
</evidence>
<dbReference type="EMBL" id="CAUYUJ010020849">
    <property type="protein sequence ID" value="CAK0900911.1"/>
    <property type="molecule type" value="Genomic_DNA"/>
</dbReference>
<sequence>GHGFHSVVDENDGDLLRRLRAGERGQVVRPTGGAVRLRVVCPRRRRALRRVRLGPGPDLWQDRQRGLLRVRWWSPLLGDHHFHLVNDYRVLRLATVPSGGLVRRGWQHLQILRAGTACQGYLLRIQKLRDDCRPGLLRLRRRGGQDRHRDLPHPATSSTTLSATASSTTRTQTVPPAGYIATTVLVSPVLAGASELAVESEEAHSVGDIIMIAGGGNAETRGIASFGSIVLDPSSEPLDHGYPAGSSLYRYTEPGDAVEDASASGLAFALVLGLVAVGVVVAWAGGLLLLKFGYGYHFRAPKTHPKATGHDPPRAPRGRAGARQRRRAEGRPRSTAGASRPCRERGPHIRHGRSTRGVTAEGQRRRQRQSRSSSALLLQPIPSACRTVVSRCFLLLRWRVCPRADVWSRRPAGSTAGPGRLWLLASCLQGRTRGGRGCWLLACSRHVWISWPPPLGRAHEVLI</sequence>
<gene>
    <name evidence="3" type="ORF">PCOR1329_LOCUS78054</name>
</gene>
<evidence type="ECO:0000313" key="3">
    <source>
        <dbReference type="EMBL" id="CAK0900911.1"/>
    </source>
</evidence>
<feature type="transmembrane region" description="Helical" evidence="2">
    <location>
        <begin position="266"/>
        <end position="290"/>
    </location>
</feature>
<name>A0ABN9XNQ6_9DINO</name>
<keyword evidence="2" id="KW-1133">Transmembrane helix</keyword>
<proteinExistence type="predicted"/>
<evidence type="ECO:0000313" key="4">
    <source>
        <dbReference type="Proteomes" id="UP001189429"/>
    </source>
</evidence>
<feature type="compositionally biased region" description="Basic and acidic residues" evidence="1">
    <location>
        <begin position="143"/>
        <end position="152"/>
    </location>
</feature>
<keyword evidence="4" id="KW-1185">Reference proteome</keyword>
<reference evidence="3" key="1">
    <citation type="submission" date="2023-10" db="EMBL/GenBank/DDBJ databases">
        <authorList>
            <person name="Chen Y."/>
            <person name="Shah S."/>
            <person name="Dougan E. K."/>
            <person name="Thang M."/>
            <person name="Chan C."/>
        </authorList>
    </citation>
    <scope>NUCLEOTIDE SEQUENCE [LARGE SCALE GENOMIC DNA]</scope>
</reference>
<feature type="region of interest" description="Disordered" evidence="1">
    <location>
        <begin position="141"/>
        <end position="171"/>
    </location>
</feature>
<dbReference type="Proteomes" id="UP001189429">
    <property type="component" value="Unassembled WGS sequence"/>
</dbReference>
<feature type="region of interest" description="Disordered" evidence="1">
    <location>
        <begin position="303"/>
        <end position="374"/>
    </location>
</feature>
<protein>
    <recommendedName>
        <fullName evidence="5">Subtilisin</fullName>
    </recommendedName>
</protein>
<evidence type="ECO:0000256" key="1">
    <source>
        <dbReference type="SAM" id="MobiDB-lite"/>
    </source>
</evidence>